<protein>
    <submittedName>
        <fullName evidence="1">Uncharacterized protein</fullName>
    </submittedName>
</protein>
<dbReference type="EMBL" id="LJOW01000002">
    <property type="protein sequence ID" value="OBQ45578.1"/>
    <property type="molecule type" value="Genomic_DNA"/>
</dbReference>
<dbReference type="Proteomes" id="UP000092093">
    <property type="component" value="Unassembled WGS sequence"/>
</dbReference>
<comment type="caution">
    <text evidence="1">The sequence shown here is derived from an EMBL/GenBank/DDBJ whole genome shotgun (WGS) entry which is preliminary data.</text>
</comment>
<dbReference type="AlphaFoldDB" id="A0A1B7X8B4"/>
<evidence type="ECO:0000313" key="2">
    <source>
        <dbReference type="Proteomes" id="UP000092093"/>
    </source>
</evidence>
<accession>A0A1B7X8B4</accession>
<sequence>MIVGIQGTSSFDDYHVFLRAMAVTMSSLKEDDPYLYIYSAGPANINLMAMEFTNLSERGLKARGKSIKYKPVPPSWIAENISDVNYFAFLSKEKEQVSKLVDEAKNNNVEYGIFRY</sequence>
<name>A0A1B7X8B4_APHFL</name>
<reference evidence="1 2" key="1">
    <citation type="submission" date="2015-09" db="EMBL/GenBank/DDBJ databases">
        <title>Aphanizomenon flos-aquae WA102.</title>
        <authorList>
            <person name="Driscoll C."/>
        </authorList>
    </citation>
    <scope>NUCLEOTIDE SEQUENCE [LARGE SCALE GENOMIC DNA]</scope>
    <source>
        <strain evidence="1">WA102</strain>
    </source>
</reference>
<evidence type="ECO:0000313" key="1">
    <source>
        <dbReference type="EMBL" id="OBQ45578.1"/>
    </source>
</evidence>
<organism evidence="1 2">
    <name type="scientific">Aphanizomenon flos-aquae WA102</name>
    <dbReference type="NCBI Taxonomy" id="1710896"/>
    <lineage>
        <taxon>Bacteria</taxon>
        <taxon>Bacillati</taxon>
        <taxon>Cyanobacteriota</taxon>
        <taxon>Cyanophyceae</taxon>
        <taxon>Nostocales</taxon>
        <taxon>Aphanizomenonaceae</taxon>
        <taxon>Aphanizomenon</taxon>
    </lineage>
</organism>
<gene>
    <name evidence="1" type="ORF">AN484_01000</name>
</gene>
<proteinExistence type="predicted"/>